<evidence type="ECO:0000259" key="3">
    <source>
        <dbReference type="Pfam" id="PF18317"/>
    </source>
</evidence>
<dbReference type="Proteomes" id="UP000191342">
    <property type="component" value="Unassembled WGS sequence"/>
</dbReference>
<dbReference type="Pfam" id="PF08501">
    <property type="entry name" value="Shikimate_dh_N"/>
    <property type="match status" value="1"/>
</dbReference>
<feature type="domain" description="Quinate/shikimate 5-dehydrogenase/glutamyl-tRNA reductase" evidence="1">
    <location>
        <begin position="134"/>
        <end position="208"/>
    </location>
</feature>
<dbReference type="InterPro" id="IPR006151">
    <property type="entry name" value="Shikm_DH/Glu-tRNA_Rdtase"/>
</dbReference>
<accession>A0A1V6SS61</accession>
<reference evidence="5" key="1">
    <citation type="journal article" date="2017" name="Nat. Microbiol.">
        <title>Global analysis of biosynthetic gene clusters reveals vast potential of secondary metabolite production in Penicillium species.</title>
        <authorList>
            <person name="Nielsen J.C."/>
            <person name="Grijseels S."/>
            <person name="Prigent S."/>
            <person name="Ji B."/>
            <person name="Dainat J."/>
            <person name="Nielsen K.F."/>
            <person name="Frisvad J.C."/>
            <person name="Workman M."/>
            <person name="Nielsen J."/>
        </authorList>
    </citation>
    <scope>NUCLEOTIDE SEQUENCE [LARGE SCALE GENOMIC DNA]</scope>
    <source>
        <strain evidence="5">IBT 14082</strain>
    </source>
</reference>
<dbReference type="SUPFAM" id="SSF53223">
    <property type="entry name" value="Aminoacid dehydrogenase-like, N-terminal domain"/>
    <property type="match status" value="1"/>
</dbReference>
<dbReference type="Pfam" id="PF01488">
    <property type="entry name" value="Shikimate_DH"/>
    <property type="match status" value="1"/>
</dbReference>
<comment type="caution">
    <text evidence="4">The sequence shown here is derived from an EMBL/GenBank/DDBJ whole genome shotgun (WGS) entry which is preliminary data.</text>
</comment>
<dbReference type="EMBL" id="MLQL01000026">
    <property type="protein sequence ID" value="OQE16856.1"/>
    <property type="molecule type" value="Genomic_DNA"/>
</dbReference>
<protein>
    <recommendedName>
        <fullName evidence="6">Shikimate dehydrogenase substrate binding N-terminal domain-containing protein</fullName>
    </recommendedName>
</protein>
<dbReference type="AlphaFoldDB" id="A0A1V6SS61"/>
<feature type="domain" description="Shikimate dehydrogenase substrate binding N-terminal" evidence="2">
    <location>
        <begin position="17"/>
        <end position="97"/>
    </location>
</feature>
<name>A0A1V6SS61_9EURO</name>
<organism evidence="4 5">
    <name type="scientific">Penicillium flavigenum</name>
    <dbReference type="NCBI Taxonomy" id="254877"/>
    <lineage>
        <taxon>Eukaryota</taxon>
        <taxon>Fungi</taxon>
        <taxon>Dikarya</taxon>
        <taxon>Ascomycota</taxon>
        <taxon>Pezizomycotina</taxon>
        <taxon>Eurotiomycetes</taxon>
        <taxon>Eurotiomycetidae</taxon>
        <taxon>Eurotiales</taxon>
        <taxon>Aspergillaceae</taxon>
        <taxon>Penicillium</taxon>
    </lineage>
</organism>
<dbReference type="GO" id="GO:0009423">
    <property type="term" value="P:chorismate biosynthetic process"/>
    <property type="evidence" value="ECO:0007669"/>
    <property type="project" value="UniProtKB-UniPathway"/>
</dbReference>
<sequence>MARLSPSSSLAPKSFHIFGSGISFSISPTIHNAGFRHYDLPYTYDIRESANIDGVASLILNDDFGGASVTMPHKLQVHKFCSEQTDTARLIGAINTLVVKHDGKKRTITGDNTDWSGLHSIIARYTAKTEQQPKSGLVIGAGGASRAALFAMHKAGLEVIYLFNRTLATAEKVKEDFKIVFEIKILPSLNDLPQKPDVIIGTVPADTTTEEQFASIFGAQGLCIDMAYKPRQTALLTVAQRHEGWQTVPGVDVLLEQAYDQFQLWTRREAPTEIMMEAVTVHEREKAKATKSGML</sequence>
<dbReference type="InterPro" id="IPR013708">
    <property type="entry name" value="Shikimate_DH-bd_N"/>
</dbReference>
<proteinExistence type="predicted"/>
<dbReference type="STRING" id="254877.A0A1V6SS61"/>
<dbReference type="CDD" id="cd01065">
    <property type="entry name" value="NAD_bind_Shikimate_DH"/>
    <property type="match status" value="1"/>
</dbReference>
<dbReference type="Gene3D" id="3.40.50.720">
    <property type="entry name" value="NAD(P)-binding Rossmann-like Domain"/>
    <property type="match status" value="1"/>
</dbReference>
<keyword evidence="5" id="KW-1185">Reference proteome</keyword>
<dbReference type="UniPathway" id="UPA00053">
    <property type="reaction ID" value="UER00087"/>
</dbReference>
<dbReference type="GO" id="GO:0005737">
    <property type="term" value="C:cytoplasm"/>
    <property type="evidence" value="ECO:0007669"/>
    <property type="project" value="InterPro"/>
</dbReference>
<evidence type="ECO:0000259" key="2">
    <source>
        <dbReference type="Pfam" id="PF08501"/>
    </source>
</evidence>
<dbReference type="InterPro" id="IPR010110">
    <property type="entry name" value="Shikimate_DH_AroM-type"/>
</dbReference>
<evidence type="ECO:0000259" key="1">
    <source>
        <dbReference type="Pfam" id="PF01488"/>
    </source>
</evidence>
<dbReference type="Pfam" id="PF18317">
    <property type="entry name" value="SDH_C"/>
    <property type="match status" value="1"/>
</dbReference>
<dbReference type="InterPro" id="IPR046346">
    <property type="entry name" value="Aminoacid_DH-like_N_sf"/>
</dbReference>
<evidence type="ECO:0008006" key="6">
    <source>
        <dbReference type="Google" id="ProtNLM"/>
    </source>
</evidence>
<dbReference type="InterPro" id="IPR036291">
    <property type="entry name" value="NAD(P)-bd_dom_sf"/>
</dbReference>
<evidence type="ECO:0000313" key="4">
    <source>
        <dbReference type="EMBL" id="OQE16856.1"/>
    </source>
</evidence>
<gene>
    <name evidence="4" type="ORF">PENFLA_c026G05317</name>
</gene>
<evidence type="ECO:0000313" key="5">
    <source>
        <dbReference type="Proteomes" id="UP000191342"/>
    </source>
</evidence>
<dbReference type="OrthoDB" id="204377at2759"/>
<dbReference type="Gene3D" id="3.40.50.10860">
    <property type="entry name" value="Leucine Dehydrogenase, chain A, domain 1"/>
    <property type="match status" value="1"/>
</dbReference>
<feature type="domain" description="SDH C-terminal" evidence="3">
    <location>
        <begin position="250"/>
        <end position="279"/>
    </location>
</feature>
<dbReference type="SUPFAM" id="SSF51735">
    <property type="entry name" value="NAD(P)-binding Rossmann-fold domains"/>
    <property type="match status" value="1"/>
</dbReference>
<dbReference type="PANTHER" id="PTHR21089:SF26">
    <property type="entry name" value="AROM POLYPEPTIDE, PUTATIVE-RELATED"/>
    <property type="match status" value="1"/>
</dbReference>
<dbReference type="InterPro" id="IPR022893">
    <property type="entry name" value="Shikimate_DH_fam"/>
</dbReference>
<dbReference type="PANTHER" id="PTHR21089">
    <property type="entry name" value="SHIKIMATE DEHYDROGENASE"/>
    <property type="match status" value="1"/>
</dbReference>
<dbReference type="NCBIfam" id="TIGR01809">
    <property type="entry name" value="Shik-DH-AROM"/>
    <property type="match status" value="1"/>
</dbReference>
<dbReference type="GO" id="GO:0004764">
    <property type="term" value="F:shikimate 3-dehydrogenase (NADP+) activity"/>
    <property type="evidence" value="ECO:0007669"/>
    <property type="project" value="InterPro"/>
</dbReference>
<dbReference type="GO" id="GO:0019632">
    <property type="term" value="P:shikimate metabolic process"/>
    <property type="evidence" value="ECO:0007669"/>
    <property type="project" value="TreeGrafter"/>
</dbReference>
<dbReference type="InterPro" id="IPR041121">
    <property type="entry name" value="SDH_C"/>
</dbReference>